<dbReference type="InterPro" id="IPR016790">
    <property type="entry name" value="Thiol_ester_hydratase_Rv0216"/>
</dbReference>
<protein>
    <submittedName>
        <fullName evidence="1">MaoC family dehydratase</fullName>
    </submittedName>
</protein>
<keyword evidence="2" id="KW-1185">Reference proteome</keyword>
<dbReference type="EMBL" id="CP049866">
    <property type="protein sequence ID" value="QIK75635.1"/>
    <property type="molecule type" value="Genomic_DNA"/>
</dbReference>
<organism evidence="1 2">
    <name type="scientific">Nocardioides piscis</name>
    <dbReference type="NCBI Taxonomy" id="2714938"/>
    <lineage>
        <taxon>Bacteria</taxon>
        <taxon>Bacillati</taxon>
        <taxon>Actinomycetota</taxon>
        <taxon>Actinomycetes</taxon>
        <taxon>Propionibacteriales</taxon>
        <taxon>Nocardioidaceae</taxon>
        <taxon>Nocardioides</taxon>
    </lineage>
</organism>
<reference evidence="1 2" key="1">
    <citation type="submission" date="2020-03" db="EMBL/GenBank/DDBJ databases">
        <title>Nocardioides sp. nov., isolated from fish.</title>
        <authorList>
            <person name="Hyun D.-W."/>
            <person name="Bae J.-W."/>
        </authorList>
    </citation>
    <scope>NUCLEOTIDE SEQUENCE [LARGE SCALE GENOMIC DNA]</scope>
    <source>
        <strain evidence="1 2">HDW12A</strain>
    </source>
</reference>
<name>A0A6G7YFQ1_9ACTN</name>
<dbReference type="PANTHER" id="PTHR43664:SF1">
    <property type="entry name" value="BETA-METHYLMALYL-COA DEHYDRATASE"/>
    <property type="match status" value="1"/>
</dbReference>
<dbReference type="InterPro" id="IPR029069">
    <property type="entry name" value="HotDog_dom_sf"/>
</dbReference>
<evidence type="ECO:0000313" key="1">
    <source>
        <dbReference type="EMBL" id="QIK75635.1"/>
    </source>
</evidence>
<sequence>MSKTTSKTNAGNFFEDFTVGQVIEHATPRTITEGDRALYQALYPTRFALPSSAEFARQVGLERHPVEDLIGFHVAFGKTVPDVSLNAVANLGYAECRFHQPVAPGDTLRTTSEVIGLKQNSNGKTGVVYVRSTAVNQRGETAIDWCRWVMVHKRDVDAPAPDTFVPDLKPVLEASDLKVPAGLDFTSYDFAAAGEPHRLGDYEVGEKIDHVDGVTLTDAEHMMATRLWQNTAKVHFNTQARADGNRLVYGGHVISMARALSFNGLANAQLVAAINAGAHTAPAYADRTVYAWSEVLEKGETEAPGVGALRLRLVATRGRDESMTLRGDDGKYADGVLLDLDYWALIPV</sequence>
<proteinExistence type="predicted"/>
<dbReference type="GO" id="GO:0016829">
    <property type="term" value="F:lyase activity"/>
    <property type="evidence" value="ECO:0007669"/>
    <property type="project" value="InterPro"/>
</dbReference>
<dbReference type="RefSeq" id="WP_166317846.1">
    <property type="nucleotide sequence ID" value="NZ_CP049866.1"/>
</dbReference>
<dbReference type="CDD" id="cd03451">
    <property type="entry name" value="FkbR2"/>
    <property type="match status" value="2"/>
</dbReference>
<accession>A0A6G7YFQ1</accession>
<dbReference type="Pfam" id="PF19315">
    <property type="entry name" value="MC_hydratase"/>
    <property type="match status" value="1"/>
</dbReference>
<dbReference type="KEGG" id="npi:G7071_09440"/>
<dbReference type="AlphaFoldDB" id="A0A6G7YFQ1"/>
<gene>
    <name evidence="1" type="ORF">G7071_09440</name>
</gene>
<dbReference type="Proteomes" id="UP000502035">
    <property type="component" value="Chromosome"/>
</dbReference>
<dbReference type="InterPro" id="IPR048274">
    <property type="entry name" value="MC_hydratase"/>
</dbReference>
<dbReference type="SUPFAM" id="SSF54637">
    <property type="entry name" value="Thioesterase/thiol ester dehydrase-isomerase"/>
    <property type="match status" value="2"/>
</dbReference>
<evidence type="ECO:0000313" key="2">
    <source>
        <dbReference type="Proteomes" id="UP000502035"/>
    </source>
</evidence>
<dbReference type="PIRSF" id="PIRSF021494">
    <property type="entry name" value="Rv0216_prd"/>
    <property type="match status" value="1"/>
</dbReference>
<dbReference type="Gene3D" id="3.10.129.10">
    <property type="entry name" value="Hotdog Thioesterase"/>
    <property type="match status" value="1"/>
</dbReference>
<dbReference type="PANTHER" id="PTHR43664">
    <property type="entry name" value="MONOAMINE OXIDASE-RELATED"/>
    <property type="match status" value="1"/>
</dbReference>
<dbReference type="InterPro" id="IPR052342">
    <property type="entry name" value="MCH/BMMD"/>
</dbReference>